<feature type="signal peptide" evidence="7">
    <location>
        <begin position="1"/>
        <end position="26"/>
    </location>
</feature>
<evidence type="ECO:0000259" key="8">
    <source>
        <dbReference type="PROSITE" id="PS51352"/>
    </source>
</evidence>
<name>A0A810KZK3_9ACTN</name>
<dbReference type="GO" id="GO:0030313">
    <property type="term" value="C:cell envelope"/>
    <property type="evidence" value="ECO:0007669"/>
    <property type="project" value="UniProtKB-SubCell"/>
</dbReference>
<feature type="region of interest" description="Disordered" evidence="6">
    <location>
        <begin position="40"/>
        <end position="68"/>
    </location>
</feature>
<dbReference type="InterPro" id="IPR036249">
    <property type="entry name" value="Thioredoxin-like_sf"/>
</dbReference>
<keyword evidence="4" id="KW-1015">Disulfide bond</keyword>
<dbReference type="SUPFAM" id="SSF52833">
    <property type="entry name" value="Thioredoxin-like"/>
    <property type="match status" value="1"/>
</dbReference>
<evidence type="ECO:0000313" key="9">
    <source>
        <dbReference type="EMBL" id="BCJ27716.1"/>
    </source>
</evidence>
<evidence type="ECO:0000313" key="10">
    <source>
        <dbReference type="Proteomes" id="UP000680750"/>
    </source>
</evidence>
<reference evidence="9" key="1">
    <citation type="submission" date="2020-08" db="EMBL/GenBank/DDBJ databases">
        <title>Whole genome shotgun sequence of Actinocatenispora sera NBRC 101916.</title>
        <authorList>
            <person name="Komaki H."/>
            <person name="Tamura T."/>
        </authorList>
    </citation>
    <scope>NUCLEOTIDE SEQUENCE</scope>
    <source>
        <strain evidence="9">NBRC 101916</strain>
    </source>
</reference>
<keyword evidence="5" id="KW-0676">Redox-active center</keyword>
<dbReference type="InterPro" id="IPR013766">
    <property type="entry name" value="Thioredoxin_domain"/>
</dbReference>
<keyword evidence="10" id="KW-1185">Reference proteome</keyword>
<evidence type="ECO:0000256" key="2">
    <source>
        <dbReference type="ARBA" id="ARBA00022748"/>
    </source>
</evidence>
<dbReference type="InterPro" id="IPR000866">
    <property type="entry name" value="AhpC/TSA"/>
</dbReference>
<dbReference type="Gene3D" id="3.40.30.10">
    <property type="entry name" value="Glutaredoxin"/>
    <property type="match status" value="1"/>
</dbReference>
<keyword evidence="3" id="KW-0735">Signal-anchor</keyword>
<dbReference type="AlphaFoldDB" id="A0A810KZK3"/>
<comment type="subcellular location">
    <subcellularLocation>
        <location evidence="1">Cell envelope</location>
    </subcellularLocation>
</comment>
<dbReference type="Pfam" id="PF00578">
    <property type="entry name" value="AhpC-TSA"/>
    <property type="match status" value="1"/>
</dbReference>
<protein>
    <submittedName>
        <fullName evidence="9">Alkyl hydroperoxide reductase</fullName>
    </submittedName>
</protein>
<evidence type="ECO:0000256" key="7">
    <source>
        <dbReference type="SAM" id="SignalP"/>
    </source>
</evidence>
<gene>
    <name evidence="9" type="ORF">Asera_18240</name>
</gene>
<evidence type="ECO:0000256" key="6">
    <source>
        <dbReference type="SAM" id="MobiDB-lite"/>
    </source>
</evidence>
<evidence type="ECO:0000256" key="5">
    <source>
        <dbReference type="ARBA" id="ARBA00023284"/>
    </source>
</evidence>
<dbReference type="GO" id="GO:0016491">
    <property type="term" value="F:oxidoreductase activity"/>
    <property type="evidence" value="ECO:0007669"/>
    <property type="project" value="InterPro"/>
</dbReference>
<dbReference type="PANTHER" id="PTHR42852">
    <property type="entry name" value="THIOL:DISULFIDE INTERCHANGE PROTEIN DSBE"/>
    <property type="match status" value="1"/>
</dbReference>
<feature type="chain" id="PRO_5039101875" evidence="7">
    <location>
        <begin position="27"/>
        <end position="202"/>
    </location>
</feature>
<dbReference type="Proteomes" id="UP000680750">
    <property type="component" value="Chromosome"/>
</dbReference>
<keyword evidence="2" id="KW-0201">Cytochrome c-type biogenesis</keyword>
<keyword evidence="7" id="KW-0732">Signal</keyword>
<accession>A0A810KZK3</accession>
<sequence length="202" mass="21346">MRAPRRHSIRRLGVVAAALAACALLAAGCSTGSGAVNQQNGGENRYQAGDGKSQQFDPGDRDKAPSVSGTLLDSGKTLSLASLRGHVVVINYWASWCNPCAAEAPDLEQVYQATKGQGVRFVGVNIRDQRDAAKAFVQGRGMTYPTYFDPAGKVALAFRVVPPNTIPATIIVDAQGRIAAVQRGAILADKLRPMVEKVARGD</sequence>
<dbReference type="PANTHER" id="PTHR42852:SF6">
    <property type="entry name" value="THIOL:DISULFIDE INTERCHANGE PROTEIN DSBE"/>
    <property type="match status" value="1"/>
</dbReference>
<dbReference type="InterPro" id="IPR050553">
    <property type="entry name" value="Thioredoxin_ResA/DsbE_sf"/>
</dbReference>
<dbReference type="CDD" id="cd02966">
    <property type="entry name" value="TlpA_like_family"/>
    <property type="match status" value="1"/>
</dbReference>
<dbReference type="KEGG" id="aser:Asera_18240"/>
<dbReference type="GO" id="GO:0016209">
    <property type="term" value="F:antioxidant activity"/>
    <property type="evidence" value="ECO:0007669"/>
    <property type="project" value="InterPro"/>
</dbReference>
<evidence type="ECO:0000256" key="4">
    <source>
        <dbReference type="ARBA" id="ARBA00023157"/>
    </source>
</evidence>
<dbReference type="RefSeq" id="WP_244843805.1">
    <property type="nucleotide sequence ID" value="NZ_AP023354.1"/>
</dbReference>
<organism evidence="9 10">
    <name type="scientific">Actinocatenispora sera</name>
    <dbReference type="NCBI Taxonomy" id="390989"/>
    <lineage>
        <taxon>Bacteria</taxon>
        <taxon>Bacillati</taxon>
        <taxon>Actinomycetota</taxon>
        <taxon>Actinomycetes</taxon>
        <taxon>Micromonosporales</taxon>
        <taxon>Micromonosporaceae</taxon>
        <taxon>Actinocatenispora</taxon>
    </lineage>
</organism>
<keyword evidence="3" id="KW-0812">Transmembrane</keyword>
<dbReference type="PROSITE" id="PS51257">
    <property type="entry name" value="PROKAR_LIPOPROTEIN"/>
    <property type="match status" value="1"/>
</dbReference>
<dbReference type="EMBL" id="AP023354">
    <property type="protein sequence ID" value="BCJ27716.1"/>
    <property type="molecule type" value="Genomic_DNA"/>
</dbReference>
<dbReference type="PROSITE" id="PS51352">
    <property type="entry name" value="THIOREDOXIN_2"/>
    <property type="match status" value="1"/>
</dbReference>
<feature type="domain" description="Thioredoxin" evidence="8">
    <location>
        <begin position="58"/>
        <end position="200"/>
    </location>
</feature>
<evidence type="ECO:0000256" key="1">
    <source>
        <dbReference type="ARBA" id="ARBA00004196"/>
    </source>
</evidence>
<proteinExistence type="predicted"/>
<dbReference type="GO" id="GO:0017004">
    <property type="term" value="P:cytochrome complex assembly"/>
    <property type="evidence" value="ECO:0007669"/>
    <property type="project" value="UniProtKB-KW"/>
</dbReference>
<evidence type="ECO:0000256" key="3">
    <source>
        <dbReference type="ARBA" id="ARBA00022968"/>
    </source>
</evidence>